<organism evidence="2 3">
    <name type="scientific">Acetanaerobacterium elongatum</name>
    <dbReference type="NCBI Taxonomy" id="258515"/>
    <lineage>
        <taxon>Bacteria</taxon>
        <taxon>Bacillati</taxon>
        <taxon>Bacillota</taxon>
        <taxon>Clostridia</taxon>
        <taxon>Eubacteriales</taxon>
        <taxon>Oscillospiraceae</taxon>
        <taxon>Acetanaerobacterium</taxon>
    </lineage>
</organism>
<keyword evidence="1" id="KW-0812">Transmembrane</keyword>
<name>A0A1H0CA88_9FIRM</name>
<dbReference type="Proteomes" id="UP000199182">
    <property type="component" value="Unassembled WGS sequence"/>
</dbReference>
<feature type="transmembrane region" description="Helical" evidence="1">
    <location>
        <begin position="34"/>
        <end position="54"/>
    </location>
</feature>
<keyword evidence="1" id="KW-1133">Transmembrane helix</keyword>
<keyword evidence="1" id="KW-0472">Membrane</keyword>
<sequence length="94" mass="10831">MPPLKWRKLFWILIAVWGAINISCAFFNGIVQIIIAVIAMIFLCVIVILGFIFWRCPTCKRFLPRGLFIEYCSYCGEPLDTDDKNTGSQDTKEH</sequence>
<evidence type="ECO:0000313" key="2">
    <source>
        <dbReference type="EMBL" id="SDN54788.1"/>
    </source>
</evidence>
<feature type="transmembrane region" description="Helical" evidence="1">
    <location>
        <begin position="9"/>
        <end position="28"/>
    </location>
</feature>
<evidence type="ECO:0008006" key="4">
    <source>
        <dbReference type="Google" id="ProtNLM"/>
    </source>
</evidence>
<gene>
    <name evidence="2" type="ORF">SAMN05192585_12238</name>
</gene>
<keyword evidence="3" id="KW-1185">Reference proteome</keyword>
<dbReference type="EMBL" id="FNID01000022">
    <property type="protein sequence ID" value="SDN54788.1"/>
    <property type="molecule type" value="Genomic_DNA"/>
</dbReference>
<proteinExistence type="predicted"/>
<reference evidence="2 3" key="1">
    <citation type="submission" date="2016-10" db="EMBL/GenBank/DDBJ databases">
        <authorList>
            <person name="de Groot N.N."/>
        </authorList>
    </citation>
    <scope>NUCLEOTIDE SEQUENCE [LARGE SCALE GENOMIC DNA]</scope>
    <source>
        <strain evidence="2 3">CGMCC 1.5012</strain>
    </source>
</reference>
<accession>A0A1H0CA88</accession>
<evidence type="ECO:0000313" key="3">
    <source>
        <dbReference type="Proteomes" id="UP000199182"/>
    </source>
</evidence>
<dbReference type="AlphaFoldDB" id="A0A1H0CA88"/>
<evidence type="ECO:0000256" key="1">
    <source>
        <dbReference type="SAM" id="Phobius"/>
    </source>
</evidence>
<protein>
    <recommendedName>
        <fullName evidence="4">Zinc-ribbon containing domain-containing protein</fullName>
    </recommendedName>
</protein>